<reference evidence="1 2" key="1">
    <citation type="submission" date="2020-08" db="EMBL/GenBank/DDBJ databases">
        <title>Genomic Encyclopedia of Type Strains, Phase IV (KMG-IV): sequencing the most valuable type-strain genomes for metagenomic binning, comparative biology and taxonomic classification.</title>
        <authorList>
            <person name="Goeker M."/>
        </authorList>
    </citation>
    <scope>NUCLEOTIDE SEQUENCE [LARGE SCALE GENOMIC DNA]</scope>
    <source>
        <strain evidence="1 2">DSM 13481</strain>
    </source>
</reference>
<evidence type="ECO:0000313" key="2">
    <source>
        <dbReference type="Proteomes" id="UP000555828"/>
    </source>
</evidence>
<keyword evidence="2" id="KW-1185">Reference proteome</keyword>
<sequence length="169" mass="20017">MRFIDSFTVKYVRKNKKDYLTKIVKNLSEYHENGLKCEIKSNQNFGRIKLELYETSKDGELVLFKGLFFSNIDDFEFSEVRVFSEKLSLNNSLVSDVIVSEVSDNVIKGLIYDNNVVYVILDENQTKEMTNNEISYLVLKYLIEDIFEEEFRKDDYELEIEAELTDFFM</sequence>
<dbReference type="EMBL" id="JACHEX010000001">
    <property type="protein sequence ID" value="MBB6061795.1"/>
    <property type="molecule type" value="Genomic_DNA"/>
</dbReference>
<accession>A0A841GIG9</accession>
<proteinExistence type="predicted"/>
<comment type="caution">
    <text evidence="1">The sequence shown here is derived from an EMBL/GenBank/DDBJ whole genome shotgun (WGS) entry which is preliminary data.</text>
</comment>
<gene>
    <name evidence="1" type="ORF">HNP65_000217</name>
</gene>
<dbReference type="Proteomes" id="UP000555828">
    <property type="component" value="Unassembled WGS sequence"/>
</dbReference>
<name>A0A841GIG9_9BACT</name>
<organism evidence="1 2">
    <name type="scientific">Thermosipho japonicus</name>
    <dbReference type="NCBI Taxonomy" id="90323"/>
    <lineage>
        <taxon>Bacteria</taxon>
        <taxon>Thermotogati</taxon>
        <taxon>Thermotogota</taxon>
        <taxon>Thermotogae</taxon>
        <taxon>Thermotogales</taxon>
        <taxon>Fervidobacteriaceae</taxon>
        <taxon>Thermosipho</taxon>
    </lineage>
</organism>
<evidence type="ECO:0000313" key="1">
    <source>
        <dbReference type="EMBL" id="MBB6061795.1"/>
    </source>
</evidence>
<protein>
    <submittedName>
        <fullName evidence="1">Uncharacterized protein</fullName>
    </submittedName>
</protein>
<dbReference type="RefSeq" id="WP_184618554.1">
    <property type="nucleotide sequence ID" value="NZ_JACHEX010000001.1"/>
</dbReference>
<dbReference type="AlphaFoldDB" id="A0A841GIG9"/>